<keyword evidence="5 13" id="KW-0349">Heme</keyword>
<dbReference type="SUPFAM" id="SSF48264">
    <property type="entry name" value="Cytochrome P450"/>
    <property type="match status" value="1"/>
</dbReference>
<dbReference type="GO" id="GO:0016705">
    <property type="term" value="F:oxidoreductase activity, acting on paired donors, with incorporation or reduction of molecular oxygen"/>
    <property type="evidence" value="ECO:0007669"/>
    <property type="project" value="InterPro"/>
</dbReference>
<protein>
    <submittedName>
        <fullName evidence="14">Cytochrome P450</fullName>
    </submittedName>
</protein>
<dbReference type="PANTHER" id="PTHR24305">
    <property type="entry name" value="CYTOCHROME P450"/>
    <property type="match status" value="1"/>
</dbReference>
<evidence type="ECO:0000256" key="4">
    <source>
        <dbReference type="ARBA" id="ARBA00010617"/>
    </source>
</evidence>
<evidence type="ECO:0000256" key="1">
    <source>
        <dbReference type="ARBA" id="ARBA00001971"/>
    </source>
</evidence>
<comment type="subcellular location">
    <subcellularLocation>
        <location evidence="2">Membrane</location>
    </subcellularLocation>
</comment>
<dbReference type="PRINTS" id="PR00385">
    <property type="entry name" value="P450"/>
</dbReference>
<evidence type="ECO:0000256" key="10">
    <source>
        <dbReference type="ARBA" id="ARBA00023004"/>
    </source>
</evidence>
<dbReference type="InterPro" id="IPR002401">
    <property type="entry name" value="Cyt_P450_E_grp-I"/>
</dbReference>
<dbReference type="PANTHER" id="PTHR24305:SF166">
    <property type="entry name" value="CYTOCHROME P450 12A4, MITOCHONDRIAL-RELATED"/>
    <property type="match status" value="1"/>
</dbReference>
<organism evidence="14 15">
    <name type="scientific">Armillaria tabescens</name>
    <name type="common">Ringless honey mushroom</name>
    <name type="synonym">Agaricus tabescens</name>
    <dbReference type="NCBI Taxonomy" id="1929756"/>
    <lineage>
        <taxon>Eukaryota</taxon>
        <taxon>Fungi</taxon>
        <taxon>Dikarya</taxon>
        <taxon>Basidiomycota</taxon>
        <taxon>Agaricomycotina</taxon>
        <taxon>Agaricomycetes</taxon>
        <taxon>Agaricomycetidae</taxon>
        <taxon>Agaricales</taxon>
        <taxon>Marasmiineae</taxon>
        <taxon>Physalacriaceae</taxon>
        <taxon>Desarmillaria</taxon>
    </lineage>
</organism>
<dbReference type="GeneID" id="85363541"/>
<dbReference type="EMBL" id="JAUEPS010000009">
    <property type="protein sequence ID" value="KAK0462485.1"/>
    <property type="molecule type" value="Genomic_DNA"/>
</dbReference>
<sequence>MAFLIALSSLCLLSAAYFVFRRFTRISLASVPGPPSQSFLYGNLPELLKGQAGEIDFKWQAMYGDIVRIRAPLGEDRLLVSDPKALQYIYQTSGYRFIKPPGRKEIGRLITGPGILFAEGDDHRRHRKVLLPGFGGPEAKFYVPVFFTYASKMASKWKELISTSDNQSVVLDMPSWTSRAALDAIGEAAFDYQFGALDNSANPLTIAYTNLFFDTFAVQTDNSTLSLALMEWVPKWLVRFLVQRAPFERLRHARMTNELSVKANVSENPKTRLNDDELLAQMNTIILAGHETTANTLSWTFLELSKRPEVQERLRAEIREKERIVFDRGDTEFTVQDLDNMPYLTAIVKEVLRFHPIAYNTARVAPRDDVLPLSKPVTLTTGKVVQEVAVPRGTFIFASVAGYNRNKDIWGEDAHVFNPERWFRGSMNKEVPVGVYGNLFSFVGGLRSCIGWRFAVLELHAFLVEAINNFEFSMTTEAERIRREACTVMTPTVEGAVEKGAQLPLRVAIASRE</sequence>
<evidence type="ECO:0000256" key="11">
    <source>
        <dbReference type="ARBA" id="ARBA00023033"/>
    </source>
</evidence>
<evidence type="ECO:0000256" key="13">
    <source>
        <dbReference type="PIRSR" id="PIRSR602401-1"/>
    </source>
</evidence>
<evidence type="ECO:0000256" key="7">
    <source>
        <dbReference type="ARBA" id="ARBA00022723"/>
    </source>
</evidence>
<dbReference type="GO" id="GO:0020037">
    <property type="term" value="F:heme binding"/>
    <property type="evidence" value="ECO:0007669"/>
    <property type="project" value="InterPro"/>
</dbReference>
<proteinExistence type="inferred from homology"/>
<evidence type="ECO:0000256" key="2">
    <source>
        <dbReference type="ARBA" id="ARBA00004370"/>
    </source>
</evidence>
<dbReference type="Proteomes" id="UP001175211">
    <property type="component" value="Unassembled WGS sequence"/>
</dbReference>
<evidence type="ECO:0000256" key="9">
    <source>
        <dbReference type="ARBA" id="ARBA00023002"/>
    </source>
</evidence>
<dbReference type="RefSeq" id="XP_060334097.1">
    <property type="nucleotide sequence ID" value="XM_060479993.1"/>
</dbReference>
<keyword evidence="11" id="KW-0503">Monooxygenase</keyword>
<keyword evidence="12" id="KW-0472">Membrane</keyword>
<dbReference type="GO" id="GO:0005506">
    <property type="term" value="F:iron ion binding"/>
    <property type="evidence" value="ECO:0007669"/>
    <property type="project" value="InterPro"/>
</dbReference>
<evidence type="ECO:0000256" key="8">
    <source>
        <dbReference type="ARBA" id="ARBA00022989"/>
    </source>
</evidence>
<keyword evidence="15" id="KW-1185">Reference proteome</keyword>
<dbReference type="CDD" id="cd11069">
    <property type="entry name" value="CYP_FUM15-like"/>
    <property type="match status" value="1"/>
</dbReference>
<keyword evidence="6" id="KW-0812">Transmembrane</keyword>
<comment type="caution">
    <text evidence="14">The sequence shown here is derived from an EMBL/GenBank/DDBJ whole genome shotgun (WGS) entry which is preliminary data.</text>
</comment>
<comment type="similarity">
    <text evidence="4">Belongs to the cytochrome P450 family.</text>
</comment>
<dbReference type="InterPro" id="IPR001128">
    <property type="entry name" value="Cyt_P450"/>
</dbReference>
<feature type="binding site" description="axial binding residue" evidence="13">
    <location>
        <position position="449"/>
    </location>
    <ligand>
        <name>heme</name>
        <dbReference type="ChEBI" id="CHEBI:30413"/>
    </ligand>
    <ligandPart>
        <name>Fe</name>
        <dbReference type="ChEBI" id="CHEBI:18248"/>
    </ligandPart>
</feature>
<evidence type="ECO:0000256" key="3">
    <source>
        <dbReference type="ARBA" id="ARBA00004721"/>
    </source>
</evidence>
<dbReference type="AlphaFoldDB" id="A0AA39NBC2"/>
<comment type="pathway">
    <text evidence="3">Secondary metabolite biosynthesis; terpenoid biosynthesis.</text>
</comment>
<accession>A0AA39NBC2</accession>
<comment type="cofactor">
    <cofactor evidence="1 13">
        <name>heme</name>
        <dbReference type="ChEBI" id="CHEBI:30413"/>
    </cofactor>
</comment>
<dbReference type="Pfam" id="PF00067">
    <property type="entry name" value="p450"/>
    <property type="match status" value="1"/>
</dbReference>
<dbReference type="GO" id="GO:0004497">
    <property type="term" value="F:monooxygenase activity"/>
    <property type="evidence" value="ECO:0007669"/>
    <property type="project" value="UniProtKB-KW"/>
</dbReference>
<dbReference type="PRINTS" id="PR00463">
    <property type="entry name" value="EP450I"/>
</dbReference>
<keyword evidence="10 13" id="KW-0408">Iron</keyword>
<keyword evidence="9" id="KW-0560">Oxidoreductase</keyword>
<evidence type="ECO:0000256" key="5">
    <source>
        <dbReference type="ARBA" id="ARBA00022617"/>
    </source>
</evidence>
<keyword evidence="7 13" id="KW-0479">Metal-binding</keyword>
<name>A0AA39NBC2_ARMTA</name>
<evidence type="ECO:0000256" key="6">
    <source>
        <dbReference type="ARBA" id="ARBA00022692"/>
    </source>
</evidence>
<dbReference type="GO" id="GO:0016020">
    <property type="term" value="C:membrane"/>
    <property type="evidence" value="ECO:0007669"/>
    <property type="project" value="UniProtKB-SubCell"/>
</dbReference>
<dbReference type="InterPro" id="IPR050121">
    <property type="entry name" value="Cytochrome_P450_monoxygenase"/>
</dbReference>
<evidence type="ECO:0000313" key="15">
    <source>
        <dbReference type="Proteomes" id="UP001175211"/>
    </source>
</evidence>
<evidence type="ECO:0000256" key="12">
    <source>
        <dbReference type="ARBA" id="ARBA00023136"/>
    </source>
</evidence>
<reference evidence="14" key="1">
    <citation type="submission" date="2023-06" db="EMBL/GenBank/DDBJ databases">
        <authorList>
            <consortium name="Lawrence Berkeley National Laboratory"/>
            <person name="Ahrendt S."/>
            <person name="Sahu N."/>
            <person name="Indic B."/>
            <person name="Wong-Bajracharya J."/>
            <person name="Merenyi Z."/>
            <person name="Ke H.-M."/>
            <person name="Monk M."/>
            <person name="Kocsube S."/>
            <person name="Drula E."/>
            <person name="Lipzen A."/>
            <person name="Balint B."/>
            <person name="Henrissat B."/>
            <person name="Andreopoulos B."/>
            <person name="Martin F.M."/>
            <person name="Harder C.B."/>
            <person name="Rigling D."/>
            <person name="Ford K.L."/>
            <person name="Foster G.D."/>
            <person name="Pangilinan J."/>
            <person name="Papanicolaou A."/>
            <person name="Barry K."/>
            <person name="LaButti K."/>
            <person name="Viragh M."/>
            <person name="Koriabine M."/>
            <person name="Yan M."/>
            <person name="Riley R."/>
            <person name="Champramary S."/>
            <person name="Plett K.L."/>
            <person name="Tsai I.J."/>
            <person name="Slot J."/>
            <person name="Sipos G."/>
            <person name="Plett J."/>
            <person name="Nagy L.G."/>
            <person name="Grigoriev I.V."/>
        </authorList>
    </citation>
    <scope>NUCLEOTIDE SEQUENCE</scope>
    <source>
        <strain evidence="14">CCBAS 213</strain>
    </source>
</reference>
<evidence type="ECO:0000313" key="14">
    <source>
        <dbReference type="EMBL" id="KAK0462485.1"/>
    </source>
</evidence>
<keyword evidence="8" id="KW-1133">Transmembrane helix</keyword>
<dbReference type="InterPro" id="IPR036396">
    <property type="entry name" value="Cyt_P450_sf"/>
</dbReference>
<gene>
    <name evidence="14" type="ORF">EV420DRAFT_1734916</name>
</gene>
<dbReference type="Gene3D" id="1.10.630.10">
    <property type="entry name" value="Cytochrome P450"/>
    <property type="match status" value="1"/>
</dbReference>